<evidence type="ECO:0000259" key="1">
    <source>
        <dbReference type="Pfam" id="PF12879"/>
    </source>
</evidence>
<dbReference type="KEGG" id="pcot:PCOAH_00047890"/>
<evidence type="ECO:0000313" key="3">
    <source>
        <dbReference type="Proteomes" id="UP000092716"/>
    </source>
</evidence>
<sequence length="74" mass="8520">MIIDIHLEVLDECQKGGTKLIQEDFYEILVQEFMGSDLIKEEKVPSSDSGFREEDIVPKEDVQKEQVQCSGFRV</sequence>
<evidence type="ECO:0000313" key="2">
    <source>
        <dbReference type="EMBL" id="ANQ10565.1"/>
    </source>
</evidence>
<accession>A0A1B1E6E3</accession>
<reference evidence="3" key="1">
    <citation type="submission" date="2016-06" db="EMBL/GenBank/DDBJ databases">
        <title>First high quality genome sequence of Plasmodium coatneyi using continuous long reads from single molecule, real-time sequencing.</title>
        <authorList>
            <person name="Chien J.-T."/>
            <person name="Pakala S.B."/>
            <person name="Geraldo J.A."/>
            <person name="Lapp S.A."/>
            <person name="Barnwell J.W."/>
            <person name="Kissinger J.C."/>
            <person name="Galinski M.R."/>
            <person name="Humphrey J.C."/>
        </authorList>
    </citation>
    <scope>NUCLEOTIDE SEQUENCE [LARGE SCALE GENOMIC DNA]</scope>
    <source>
        <strain evidence="3">Hackeri</strain>
    </source>
</reference>
<dbReference type="AlphaFoldDB" id="A0A1B1E6E3"/>
<dbReference type="VEuPathDB" id="PlasmoDB:PCOAH_00047890"/>
<dbReference type="EMBL" id="CP016251">
    <property type="protein sequence ID" value="ANQ10565.1"/>
    <property type="molecule type" value="Genomic_DNA"/>
</dbReference>
<name>A0A1B1E6E3_9APIC</name>
<dbReference type="Proteomes" id="UP000092716">
    <property type="component" value="Chromosome 13"/>
</dbReference>
<protein>
    <submittedName>
        <fullName evidence="2">SICA antigen</fullName>
    </submittedName>
</protein>
<keyword evidence="3" id="KW-1185">Reference proteome</keyword>
<dbReference type="Pfam" id="PF12879">
    <property type="entry name" value="SICA_C"/>
    <property type="match status" value="1"/>
</dbReference>
<dbReference type="GeneID" id="30911520"/>
<dbReference type="RefSeq" id="XP_019917260.1">
    <property type="nucleotide sequence ID" value="XM_020061572.1"/>
</dbReference>
<feature type="domain" description="Schizont-infected cell agglutination C-terminal" evidence="1">
    <location>
        <begin position="2"/>
        <end position="71"/>
    </location>
</feature>
<organism evidence="2 3">
    <name type="scientific">Plasmodium coatneyi</name>
    <dbReference type="NCBI Taxonomy" id="208452"/>
    <lineage>
        <taxon>Eukaryota</taxon>
        <taxon>Sar</taxon>
        <taxon>Alveolata</taxon>
        <taxon>Apicomplexa</taxon>
        <taxon>Aconoidasida</taxon>
        <taxon>Haemosporida</taxon>
        <taxon>Plasmodiidae</taxon>
        <taxon>Plasmodium</taxon>
    </lineage>
</organism>
<proteinExistence type="predicted"/>
<dbReference type="InterPro" id="IPR024288">
    <property type="entry name" value="SICA_C"/>
</dbReference>
<gene>
    <name evidence="2" type="ORF">PCOAH_00047890</name>
</gene>